<comment type="subcellular location">
    <subcellularLocation>
        <location evidence="1 10">Cytoplasm</location>
    </subcellularLocation>
</comment>
<keyword evidence="3 10" id="KW-0963">Cytoplasm</keyword>
<evidence type="ECO:0000256" key="7">
    <source>
        <dbReference type="ARBA" id="ARBA00022917"/>
    </source>
</evidence>
<dbReference type="GO" id="GO:0140096">
    <property type="term" value="F:catalytic activity, acting on a protein"/>
    <property type="evidence" value="ECO:0007669"/>
    <property type="project" value="UniProtKB-ARBA"/>
</dbReference>
<name>A0A1I4FMT5_9FIRM</name>
<evidence type="ECO:0000256" key="4">
    <source>
        <dbReference type="ARBA" id="ARBA00022598"/>
    </source>
</evidence>
<dbReference type="InterPro" id="IPR036754">
    <property type="entry name" value="YbaK/aa-tRNA-synt-asso_dom_sf"/>
</dbReference>
<evidence type="ECO:0000256" key="8">
    <source>
        <dbReference type="ARBA" id="ARBA00023146"/>
    </source>
</evidence>
<dbReference type="RefSeq" id="WP_089858958.1">
    <property type="nucleotide sequence ID" value="NZ_FOTI01000003.1"/>
</dbReference>
<dbReference type="PRINTS" id="PR01046">
    <property type="entry name" value="TRNASYNTHPRO"/>
</dbReference>
<dbReference type="InterPro" id="IPR002316">
    <property type="entry name" value="Pro-tRNA-ligase_IIa"/>
</dbReference>
<evidence type="ECO:0000259" key="11">
    <source>
        <dbReference type="PROSITE" id="PS50862"/>
    </source>
</evidence>
<evidence type="ECO:0000256" key="2">
    <source>
        <dbReference type="ARBA" id="ARBA00011738"/>
    </source>
</evidence>
<dbReference type="InterPro" id="IPR033730">
    <property type="entry name" value="ProRS_core_prok"/>
</dbReference>
<proteinExistence type="inferred from homology"/>
<dbReference type="SUPFAM" id="SSF55681">
    <property type="entry name" value="Class II aaRS and biotin synthetases"/>
    <property type="match status" value="1"/>
</dbReference>
<keyword evidence="7 10" id="KW-0648">Protein biosynthesis</keyword>
<dbReference type="PROSITE" id="PS50862">
    <property type="entry name" value="AA_TRNA_LIGASE_II"/>
    <property type="match status" value="1"/>
</dbReference>
<dbReference type="EC" id="6.1.1.15" evidence="10"/>
<keyword evidence="8 10" id="KW-0030">Aminoacyl-tRNA synthetase</keyword>
<dbReference type="PANTHER" id="PTHR42753">
    <property type="entry name" value="MITOCHONDRIAL RIBOSOME PROTEIN L39/PROLYL-TRNA LIGASE FAMILY MEMBER"/>
    <property type="match status" value="1"/>
</dbReference>
<dbReference type="InterPro" id="IPR050062">
    <property type="entry name" value="Pro-tRNA_synthetase"/>
</dbReference>
<dbReference type="InterPro" id="IPR036621">
    <property type="entry name" value="Anticodon-bd_dom_sf"/>
</dbReference>
<organism evidence="12 13">
    <name type="scientific">Halanaerobium salsuginis</name>
    <dbReference type="NCBI Taxonomy" id="29563"/>
    <lineage>
        <taxon>Bacteria</taxon>
        <taxon>Bacillati</taxon>
        <taxon>Bacillota</taxon>
        <taxon>Clostridia</taxon>
        <taxon>Halanaerobiales</taxon>
        <taxon>Halanaerobiaceae</taxon>
        <taxon>Halanaerobium</taxon>
    </lineage>
</organism>
<dbReference type="InterPro" id="IPR002314">
    <property type="entry name" value="aa-tRNA-synt_IIb"/>
</dbReference>
<dbReference type="HAMAP" id="MF_01569">
    <property type="entry name" value="Pro_tRNA_synth_type1"/>
    <property type="match status" value="1"/>
</dbReference>
<evidence type="ECO:0000256" key="3">
    <source>
        <dbReference type="ARBA" id="ARBA00022490"/>
    </source>
</evidence>
<dbReference type="GO" id="GO:0005524">
    <property type="term" value="F:ATP binding"/>
    <property type="evidence" value="ECO:0007669"/>
    <property type="project" value="UniProtKB-UniRule"/>
</dbReference>
<dbReference type="PANTHER" id="PTHR42753:SF2">
    <property type="entry name" value="PROLINE--TRNA LIGASE"/>
    <property type="match status" value="1"/>
</dbReference>
<keyword evidence="6 10" id="KW-0067">ATP-binding</keyword>
<reference evidence="12 13" key="1">
    <citation type="submission" date="2016-10" db="EMBL/GenBank/DDBJ databases">
        <authorList>
            <person name="de Groot N.N."/>
        </authorList>
    </citation>
    <scope>NUCLEOTIDE SEQUENCE [LARGE SCALE GENOMIC DNA]</scope>
    <source>
        <strain evidence="12 13">ATCC 51327</strain>
    </source>
</reference>
<dbReference type="STRING" id="29563.SAMN02983006_00445"/>
<dbReference type="SUPFAM" id="SSF55826">
    <property type="entry name" value="YbaK/ProRS associated domain"/>
    <property type="match status" value="1"/>
</dbReference>
<evidence type="ECO:0000313" key="12">
    <source>
        <dbReference type="EMBL" id="SFL19195.1"/>
    </source>
</evidence>
<comment type="catalytic activity">
    <reaction evidence="9 10">
        <text>tRNA(Pro) + L-proline + ATP = L-prolyl-tRNA(Pro) + AMP + diphosphate</text>
        <dbReference type="Rhea" id="RHEA:14305"/>
        <dbReference type="Rhea" id="RHEA-COMP:9700"/>
        <dbReference type="Rhea" id="RHEA-COMP:9702"/>
        <dbReference type="ChEBI" id="CHEBI:30616"/>
        <dbReference type="ChEBI" id="CHEBI:33019"/>
        <dbReference type="ChEBI" id="CHEBI:60039"/>
        <dbReference type="ChEBI" id="CHEBI:78442"/>
        <dbReference type="ChEBI" id="CHEBI:78532"/>
        <dbReference type="ChEBI" id="CHEBI:456215"/>
        <dbReference type="EC" id="6.1.1.15"/>
    </reaction>
</comment>
<dbReference type="NCBIfam" id="TIGR00409">
    <property type="entry name" value="proS_fam_II"/>
    <property type="match status" value="1"/>
</dbReference>
<dbReference type="InterPro" id="IPR004154">
    <property type="entry name" value="Anticodon-bd"/>
</dbReference>
<keyword evidence="5 10" id="KW-0547">Nucleotide-binding</keyword>
<dbReference type="InterPro" id="IPR004500">
    <property type="entry name" value="Pro-tRNA-synth_IIa_bac-type"/>
</dbReference>
<dbReference type="GO" id="GO:0002161">
    <property type="term" value="F:aminoacyl-tRNA deacylase activity"/>
    <property type="evidence" value="ECO:0007669"/>
    <property type="project" value="InterPro"/>
</dbReference>
<dbReference type="CDD" id="cd04334">
    <property type="entry name" value="ProRS-INS"/>
    <property type="match status" value="1"/>
</dbReference>
<dbReference type="InterPro" id="IPR007214">
    <property type="entry name" value="YbaK/aa-tRNA-synth-assoc-dom"/>
</dbReference>
<dbReference type="GO" id="GO:0016740">
    <property type="term" value="F:transferase activity"/>
    <property type="evidence" value="ECO:0007669"/>
    <property type="project" value="UniProtKB-ARBA"/>
</dbReference>
<evidence type="ECO:0000256" key="10">
    <source>
        <dbReference type="HAMAP-Rule" id="MF_01569"/>
    </source>
</evidence>
<protein>
    <recommendedName>
        <fullName evidence="10">Proline--tRNA ligase</fullName>
        <ecNumber evidence="10">6.1.1.15</ecNumber>
    </recommendedName>
    <alternativeName>
        <fullName evidence="10">Prolyl-tRNA synthetase</fullName>
        <shortName evidence="10">ProRS</shortName>
    </alternativeName>
</protein>
<keyword evidence="13" id="KW-1185">Reference proteome</keyword>
<dbReference type="InterPro" id="IPR044140">
    <property type="entry name" value="ProRS_anticodon_short"/>
</dbReference>
<dbReference type="NCBIfam" id="NF006625">
    <property type="entry name" value="PRK09194.1"/>
    <property type="match status" value="1"/>
</dbReference>
<comment type="function">
    <text evidence="10">Catalyzes the attachment of proline to tRNA(Pro) in a two-step reaction: proline is first activated by ATP to form Pro-AMP and then transferred to the acceptor end of tRNA(Pro). As ProRS can inadvertently accommodate and process non-cognate amino acids such as alanine and cysteine, to avoid such errors it has two additional distinct editing activities against alanine. One activity is designated as 'pretransfer' editing and involves the tRNA(Pro)-independent hydrolysis of activated Ala-AMP. The other activity is designated 'posttransfer' editing and involves deacylation of mischarged Ala-tRNA(Pro). The misacylated Cys-tRNA(Pro) is not edited by ProRS.</text>
</comment>
<comment type="domain">
    <text evidence="10">Consists of three domains: the N-terminal catalytic domain, the editing domain and the C-terminal anticodon-binding domain.</text>
</comment>
<dbReference type="InterPro" id="IPR045864">
    <property type="entry name" value="aa-tRNA-synth_II/BPL/LPL"/>
</dbReference>
<dbReference type="SUPFAM" id="SSF52954">
    <property type="entry name" value="Class II aaRS ABD-related"/>
    <property type="match status" value="1"/>
</dbReference>
<evidence type="ECO:0000256" key="5">
    <source>
        <dbReference type="ARBA" id="ARBA00022741"/>
    </source>
</evidence>
<dbReference type="Pfam" id="PF04073">
    <property type="entry name" value="tRNA_edit"/>
    <property type="match status" value="1"/>
</dbReference>
<dbReference type="OrthoDB" id="9809052at2"/>
<dbReference type="GO" id="GO:0005829">
    <property type="term" value="C:cytosol"/>
    <property type="evidence" value="ECO:0007669"/>
    <property type="project" value="TreeGrafter"/>
</dbReference>
<evidence type="ECO:0000256" key="9">
    <source>
        <dbReference type="ARBA" id="ARBA00047671"/>
    </source>
</evidence>
<dbReference type="Pfam" id="PF03129">
    <property type="entry name" value="HGTP_anticodon"/>
    <property type="match status" value="1"/>
</dbReference>
<dbReference type="GO" id="GO:0004827">
    <property type="term" value="F:proline-tRNA ligase activity"/>
    <property type="evidence" value="ECO:0007669"/>
    <property type="project" value="UniProtKB-UniRule"/>
</dbReference>
<evidence type="ECO:0000313" key="13">
    <source>
        <dbReference type="Proteomes" id="UP000199006"/>
    </source>
</evidence>
<gene>
    <name evidence="10" type="primary">proS</name>
    <name evidence="12" type="ORF">SAMN02983006_00445</name>
</gene>
<dbReference type="CDD" id="cd00861">
    <property type="entry name" value="ProRS_anticodon_short"/>
    <property type="match status" value="1"/>
</dbReference>
<feature type="domain" description="Aminoacyl-transfer RNA synthetases class-II family profile" evidence="11">
    <location>
        <begin position="38"/>
        <end position="464"/>
    </location>
</feature>
<dbReference type="InterPro" id="IPR023717">
    <property type="entry name" value="Pro-tRNA-Synthase_IIa_type1"/>
</dbReference>
<dbReference type="EMBL" id="FOTI01000003">
    <property type="protein sequence ID" value="SFL19195.1"/>
    <property type="molecule type" value="Genomic_DNA"/>
</dbReference>
<accession>A0A1I4FMT5</accession>
<sequence>MKMSKMYIPTLKETPADAEVVSHQLMLRAGLMRKLTSGIYTYLPLGYNVIRKFEQIVREEMNRAGAQELLMPALQPADLWKESKRFDDYGPELMKLKDRHNRDFCLGPTHEEVVTDLVRDEIRSYKDLPLNLYQIQTKYRDEVRPRFGVLRGREFIMKDAYSFDLDQAGLDRSYQAMYDAYCKIYDRCGLKYRTILADSGPIGGDDSHEFMVLAEVGEDTVVYCDSCDYAANLELAESVLKLREIDGSDEELSAVATPDAKTIAQVAEYLDVEINQVVKSVLYETQHGELVLALIRGDYEVNEVKLANLLGVVNLEMAGDSVYEELNTVKGFTGPVNIGEVKIVADHSVSKIVDGVIGANEIDQHLIHFNFARDLDLEDTFDIREVKAGEECVHCGGELKFAEGIEVGQVFKLGTKYSEAFEATYLDEAGKSQLMKMGCYGIGITRTIAAAIEQNHDEYGIKWPLALAPYQVHLLPLGKSEDVIKKAEELYQELTSTGIEVLLDDRNERAGVKFNDADLIGCPIRVTIGGRSLAAGELEVKYRQSGKEFTISTGNEATKIKDLLAELA</sequence>
<dbReference type="Gene3D" id="3.30.930.10">
    <property type="entry name" value="Bira Bifunctional Protein, Domain 2"/>
    <property type="match status" value="2"/>
</dbReference>
<dbReference type="InterPro" id="IPR006195">
    <property type="entry name" value="aa-tRNA-synth_II"/>
</dbReference>
<dbReference type="CDD" id="cd00779">
    <property type="entry name" value="ProRS_core_prok"/>
    <property type="match status" value="1"/>
</dbReference>
<comment type="subunit">
    <text evidence="2 10">Homodimer.</text>
</comment>
<evidence type="ECO:0000256" key="1">
    <source>
        <dbReference type="ARBA" id="ARBA00004496"/>
    </source>
</evidence>
<dbReference type="GO" id="GO:0006433">
    <property type="term" value="P:prolyl-tRNA aminoacylation"/>
    <property type="evidence" value="ECO:0007669"/>
    <property type="project" value="UniProtKB-UniRule"/>
</dbReference>
<comment type="similarity">
    <text evidence="10">Belongs to the class-II aminoacyl-tRNA synthetase family. ProS type 1 subfamily.</text>
</comment>
<dbReference type="Pfam" id="PF00587">
    <property type="entry name" value="tRNA-synt_2b"/>
    <property type="match status" value="1"/>
</dbReference>
<dbReference type="Proteomes" id="UP000199006">
    <property type="component" value="Unassembled WGS sequence"/>
</dbReference>
<keyword evidence="4 10" id="KW-0436">Ligase</keyword>
<dbReference type="FunFam" id="3.30.930.10:FF:000043">
    <property type="entry name" value="Proline--tRNA ligase"/>
    <property type="match status" value="1"/>
</dbReference>
<dbReference type="AlphaFoldDB" id="A0A1I4FMT5"/>
<evidence type="ECO:0000256" key="6">
    <source>
        <dbReference type="ARBA" id="ARBA00022840"/>
    </source>
</evidence>
<dbReference type="PIRSF" id="PIRSF001535">
    <property type="entry name" value="ProRS_1"/>
    <property type="match status" value="1"/>
</dbReference>
<dbReference type="Gene3D" id="3.40.50.800">
    <property type="entry name" value="Anticodon-binding domain"/>
    <property type="match status" value="1"/>
</dbReference>